<evidence type="ECO:0000256" key="1">
    <source>
        <dbReference type="PROSITE-ProRule" id="PRU00023"/>
    </source>
</evidence>
<dbReference type="Proteomes" id="UP000189777">
    <property type="component" value="Unassembled WGS sequence"/>
</dbReference>
<evidence type="ECO:0000313" key="4">
    <source>
        <dbReference type="Proteomes" id="UP000189777"/>
    </source>
</evidence>
<keyword evidence="4" id="KW-1185">Reference proteome</keyword>
<proteinExistence type="predicted"/>
<dbReference type="InterPro" id="IPR024775">
    <property type="entry name" value="DinB-like"/>
</dbReference>
<dbReference type="SUPFAM" id="SSF109854">
    <property type="entry name" value="DinB/YfiT-like putative metalloenzymes"/>
    <property type="match status" value="1"/>
</dbReference>
<dbReference type="SUPFAM" id="SSF48403">
    <property type="entry name" value="Ankyrin repeat"/>
    <property type="match status" value="1"/>
</dbReference>
<dbReference type="Pfam" id="PF12867">
    <property type="entry name" value="DinB_2"/>
    <property type="match status" value="1"/>
</dbReference>
<sequence>MTTTLRTLLLGQVEFYWDAHLWPRLQGLTDDEYLWEPVDGAWSLRRDDDGAVRIELTPVDPPVPPVTTIAWRAAHLGRDVWGKRGRTFFGPTPAPADADMFDGRHWPEPLPLTAAGGLDLLREGYELWRDNLRRLDDDALAEPLGPRGGPFAGDSLAALVVHLNREAMAHGAEICLLRDIYRAQRQRRDPVVAVALGGRAADLERMLRLNGGLGDLPDRHPTLLVELAGLGRWDAVRSLVTHGFPVTVVADDGSTALHHVASTGTPDDARLLLEAGADPTAVDGRFGTTPAGWAEYLGRAELAGLLSV</sequence>
<dbReference type="InterPro" id="IPR036770">
    <property type="entry name" value="Ankyrin_rpt-contain_sf"/>
</dbReference>
<dbReference type="InterPro" id="IPR002110">
    <property type="entry name" value="Ankyrin_rpt"/>
</dbReference>
<evidence type="ECO:0000313" key="3">
    <source>
        <dbReference type="EMBL" id="SKC51846.1"/>
    </source>
</evidence>
<dbReference type="AlphaFoldDB" id="A0A1T5JKF4"/>
<gene>
    <name evidence="3" type="ORF">SAMN04324258_1480</name>
</gene>
<dbReference type="STRING" id="526729.SAMN04324258_1480"/>
<accession>A0A1T5JKF4</accession>
<dbReference type="Gene3D" id="1.25.40.20">
    <property type="entry name" value="Ankyrin repeat-containing domain"/>
    <property type="match status" value="1"/>
</dbReference>
<feature type="domain" description="DinB-like" evidence="2">
    <location>
        <begin position="61"/>
        <end position="174"/>
    </location>
</feature>
<dbReference type="PROSITE" id="PS50088">
    <property type="entry name" value="ANK_REPEAT"/>
    <property type="match status" value="1"/>
</dbReference>
<evidence type="ECO:0000259" key="2">
    <source>
        <dbReference type="Pfam" id="PF12867"/>
    </source>
</evidence>
<feature type="repeat" description="ANK" evidence="1">
    <location>
        <begin position="252"/>
        <end position="284"/>
    </location>
</feature>
<protein>
    <submittedName>
        <fullName evidence="3">DinB superfamily protein</fullName>
    </submittedName>
</protein>
<dbReference type="Pfam" id="PF00023">
    <property type="entry name" value="Ank"/>
    <property type="match status" value="1"/>
</dbReference>
<dbReference type="EMBL" id="FUZQ01000002">
    <property type="protein sequence ID" value="SKC51846.1"/>
    <property type="molecule type" value="Genomic_DNA"/>
</dbReference>
<organism evidence="3 4">
    <name type="scientific">Krasilnikoviella flava</name>
    <dbReference type="NCBI Taxonomy" id="526729"/>
    <lineage>
        <taxon>Bacteria</taxon>
        <taxon>Bacillati</taxon>
        <taxon>Actinomycetota</taxon>
        <taxon>Actinomycetes</taxon>
        <taxon>Micrococcales</taxon>
        <taxon>Promicromonosporaceae</taxon>
        <taxon>Krasilnikoviella</taxon>
    </lineage>
</organism>
<reference evidence="3 4" key="1">
    <citation type="submission" date="2017-02" db="EMBL/GenBank/DDBJ databases">
        <authorList>
            <person name="Peterson S.W."/>
        </authorList>
    </citation>
    <scope>NUCLEOTIDE SEQUENCE [LARGE SCALE GENOMIC DNA]</scope>
    <source>
        <strain evidence="3 4">DSM 21481</strain>
    </source>
</reference>
<dbReference type="InterPro" id="IPR034660">
    <property type="entry name" value="DinB/YfiT-like"/>
</dbReference>
<dbReference type="PROSITE" id="PS50297">
    <property type="entry name" value="ANK_REP_REGION"/>
    <property type="match status" value="1"/>
</dbReference>
<dbReference type="OrthoDB" id="5022306at2"/>
<name>A0A1T5JKF4_9MICO</name>
<dbReference type="RefSeq" id="WP_139820778.1">
    <property type="nucleotide sequence ID" value="NZ_FUZQ01000002.1"/>
</dbReference>
<keyword evidence="1" id="KW-0040">ANK repeat</keyword>